<reference evidence="1" key="1">
    <citation type="submission" date="2023-04" db="EMBL/GenBank/DDBJ databases">
        <title>Phytophthora fragariaefolia NBRC 109709.</title>
        <authorList>
            <person name="Ichikawa N."/>
            <person name="Sato H."/>
            <person name="Tonouchi N."/>
        </authorList>
    </citation>
    <scope>NUCLEOTIDE SEQUENCE</scope>
    <source>
        <strain evidence="1">NBRC 109709</strain>
    </source>
</reference>
<keyword evidence="2" id="KW-1185">Reference proteome</keyword>
<organism evidence="1 2">
    <name type="scientific">Phytophthora fragariaefolia</name>
    <dbReference type="NCBI Taxonomy" id="1490495"/>
    <lineage>
        <taxon>Eukaryota</taxon>
        <taxon>Sar</taxon>
        <taxon>Stramenopiles</taxon>
        <taxon>Oomycota</taxon>
        <taxon>Peronosporomycetes</taxon>
        <taxon>Peronosporales</taxon>
        <taxon>Peronosporaceae</taxon>
        <taxon>Phytophthora</taxon>
    </lineage>
</organism>
<sequence>MVKWRRLKEEQLSDMLRERRLLEKDLQLRVMKARVEIDRLQVVALREAYHQSIVEVAALSSENMSLREAIEQQSRIEAKLQQDAQDFLKLLNTEDSLLPLVASNYHGEAGWRVHFPNNEPSFYFTPFTRDEYDGIFARNDFADRHPCTATVGTILGWTIHFTPLTQTAPGVGSFMVRARFTRCVRCSLDESERILPSLDKNLWPMNMRYLVLAQHIRQKQSDGKRADKYSLIIGDSETNACNREVQGPRHDVQWVLEGGICITISEVDESTIDVEFDQWAGCLSESHGRELYIDWIKFPVRLEQCISPTRLLRI</sequence>
<gene>
    <name evidence="1" type="ORF">Pfra01_001198300</name>
</gene>
<dbReference type="AlphaFoldDB" id="A0A9W6XJN8"/>
<dbReference type="Proteomes" id="UP001165121">
    <property type="component" value="Unassembled WGS sequence"/>
</dbReference>
<evidence type="ECO:0000313" key="1">
    <source>
        <dbReference type="EMBL" id="GMF39818.1"/>
    </source>
</evidence>
<evidence type="ECO:0000313" key="2">
    <source>
        <dbReference type="Proteomes" id="UP001165121"/>
    </source>
</evidence>
<name>A0A9W6XJN8_9STRA</name>
<comment type="caution">
    <text evidence="1">The sequence shown here is derived from an EMBL/GenBank/DDBJ whole genome shotgun (WGS) entry which is preliminary data.</text>
</comment>
<accession>A0A9W6XJN8</accession>
<proteinExistence type="predicted"/>
<dbReference type="EMBL" id="BSXT01001190">
    <property type="protein sequence ID" value="GMF39818.1"/>
    <property type="molecule type" value="Genomic_DNA"/>
</dbReference>
<protein>
    <submittedName>
        <fullName evidence="1">Unnamed protein product</fullName>
    </submittedName>
</protein>
<dbReference type="OrthoDB" id="122848at2759"/>